<evidence type="ECO:0000313" key="3">
    <source>
        <dbReference type="EMBL" id="EPR77987.1"/>
    </source>
</evidence>
<evidence type="ECO:0000256" key="1">
    <source>
        <dbReference type="SAM" id="MobiDB-lite"/>
    </source>
</evidence>
<protein>
    <submittedName>
        <fullName evidence="3">Uncharacterized protein</fullName>
    </submittedName>
</protein>
<gene>
    <name evidence="3" type="ORF">SLOPH_561</name>
</gene>
<feature type="non-terminal residue" evidence="3">
    <location>
        <position position="186"/>
    </location>
</feature>
<evidence type="ECO:0000313" key="4">
    <source>
        <dbReference type="Proteomes" id="UP000014978"/>
    </source>
</evidence>
<sequence>MNDKIKYILIVIVLIFCIRNCIAIGYYYFHNDNKDKVEEKKTENNLDLSKIREGKENKLYFITNKSTILKENGINKHKNGELKQRNRNNELEKSNDDYSSADDKLITLGESIHRINTCLQEALNSSKQNSKINTREENNNKEKIFKNKVEFFEDINNNKKTKLIPDKNEMDITNNKIKTDSLNQIS</sequence>
<accession>S7W8C3</accession>
<proteinExistence type="predicted"/>
<dbReference type="HOGENOM" id="CLU_1457847_0_0_1"/>
<feature type="region of interest" description="Disordered" evidence="1">
    <location>
        <begin position="79"/>
        <end position="99"/>
    </location>
</feature>
<dbReference type="EMBL" id="ATCN01001101">
    <property type="protein sequence ID" value="EPR77987.1"/>
    <property type="molecule type" value="Genomic_DNA"/>
</dbReference>
<organism evidence="3 4">
    <name type="scientific">Spraguea lophii (strain 42_110)</name>
    <name type="common">Microsporidian parasite</name>
    <dbReference type="NCBI Taxonomy" id="1358809"/>
    <lineage>
        <taxon>Eukaryota</taxon>
        <taxon>Fungi</taxon>
        <taxon>Fungi incertae sedis</taxon>
        <taxon>Microsporidia</taxon>
        <taxon>Spragueidae</taxon>
        <taxon>Spraguea</taxon>
    </lineage>
</organism>
<keyword evidence="2" id="KW-1133">Transmembrane helix</keyword>
<dbReference type="VEuPathDB" id="MicrosporidiaDB:SLOPH_561"/>
<dbReference type="AlphaFoldDB" id="S7W8C3"/>
<dbReference type="InParanoid" id="S7W8C3"/>
<keyword evidence="4" id="KW-1185">Reference proteome</keyword>
<evidence type="ECO:0000256" key="2">
    <source>
        <dbReference type="SAM" id="Phobius"/>
    </source>
</evidence>
<comment type="caution">
    <text evidence="3">The sequence shown here is derived from an EMBL/GenBank/DDBJ whole genome shotgun (WGS) entry which is preliminary data.</text>
</comment>
<keyword evidence="2" id="KW-0472">Membrane</keyword>
<dbReference type="Proteomes" id="UP000014978">
    <property type="component" value="Unassembled WGS sequence"/>
</dbReference>
<name>S7W8C3_SPRLO</name>
<keyword evidence="2" id="KW-0812">Transmembrane</keyword>
<reference evidence="4" key="1">
    <citation type="journal article" date="2013" name="PLoS Genet.">
        <title>The genome of Spraguea lophii and the basis of host-microsporidian interactions.</title>
        <authorList>
            <person name="Campbell S.E."/>
            <person name="Williams T.A."/>
            <person name="Yousuf A."/>
            <person name="Soanes D.M."/>
            <person name="Paszkiewicz K.H."/>
            <person name="Williams B.A.P."/>
        </authorList>
    </citation>
    <scope>NUCLEOTIDE SEQUENCE [LARGE SCALE GENOMIC DNA]</scope>
    <source>
        <strain evidence="4">42_110</strain>
    </source>
</reference>
<feature type="transmembrane region" description="Helical" evidence="2">
    <location>
        <begin position="7"/>
        <end position="29"/>
    </location>
</feature>